<name>A0A9X4XHD9_9FIRM</name>
<dbReference type="GeneID" id="60059509"/>
<dbReference type="AlphaFoldDB" id="A0A9X4XHD9"/>
<protein>
    <submittedName>
        <fullName evidence="1">Uncharacterized protein</fullName>
    </submittedName>
</protein>
<sequence length="103" mass="11971">MKTRYYTNFEFYYDEDTMDLPQSVLESEQLSPAAKNIYIFFVYLITEQVEDILGTLQNLEEAKHDLEPGLAELLACGLIIKEVQKNEAGEEELHYIVTKEFQA</sequence>
<reference evidence="1 2" key="1">
    <citation type="journal article" date="2019" name="Nat. Med.">
        <title>A library of human gut bacterial isolates paired with longitudinal multiomics data enables mechanistic microbiome research.</title>
        <authorList>
            <person name="Poyet M."/>
            <person name="Groussin M."/>
            <person name="Gibbons S.M."/>
            <person name="Avila-Pacheco J."/>
            <person name="Jiang X."/>
            <person name="Kearney S.M."/>
            <person name="Perrotta A.R."/>
            <person name="Berdy B."/>
            <person name="Zhao S."/>
            <person name="Lieberman T.D."/>
            <person name="Swanson P.K."/>
            <person name="Smith M."/>
            <person name="Roesemann S."/>
            <person name="Alexander J.E."/>
            <person name="Rich S.A."/>
            <person name="Livny J."/>
            <person name="Vlamakis H."/>
            <person name="Clish C."/>
            <person name="Bullock K."/>
            <person name="Deik A."/>
            <person name="Scott J."/>
            <person name="Pierce K.A."/>
            <person name="Xavier R.J."/>
            <person name="Alm E.J."/>
        </authorList>
    </citation>
    <scope>NUCLEOTIDE SEQUENCE [LARGE SCALE GENOMIC DNA]</scope>
    <source>
        <strain evidence="1 2">BIOML-A198</strain>
    </source>
</reference>
<comment type="caution">
    <text evidence="1">The sequence shown here is derived from an EMBL/GenBank/DDBJ whole genome shotgun (WGS) entry which is preliminary data.</text>
</comment>
<organism evidence="1 2">
    <name type="scientific">Turicibacter sanguinis</name>
    <dbReference type="NCBI Taxonomy" id="154288"/>
    <lineage>
        <taxon>Bacteria</taxon>
        <taxon>Bacillati</taxon>
        <taxon>Bacillota</taxon>
        <taxon>Erysipelotrichia</taxon>
        <taxon>Erysipelotrichales</taxon>
        <taxon>Turicibacteraceae</taxon>
        <taxon>Turicibacter</taxon>
    </lineage>
</organism>
<dbReference type="RefSeq" id="WP_006785495.1">
    <property type="nucleotide sequence ID" value="NZ_CABJBH010000004.1"/>
</dbReference>
<dbReference type="Proteomes" id="UP000487649">
    <property type="component" value="Unassembled WGS sequence"/>
</dbReference>
<dbReference type="EMBL" id="WMQE01000013">
    <property type="protein sequence ID" value="MTK21247.1"/>
    <property type="molecule type" value="Genomic_DNA"/>
</dbReference>
<gene>
    <name evidence="1" type="ORF">GMA92_07415</name>
</gene>
<evidence type="ECO:0000313" key="2">
    <source>
        <dbReference type="Proteomes" id="UP000487649"/>
    </source>
</evidence>
<evidence type="ECO:0000313" key="1">
    <source>
        <dbReference type="EMBL" id="MTK21247.1"/>
    </source>
</evidence>
<accession>A0A9X4XHD9</accession>
<proteinExistence type="predicted"/>